<feature type="compositionally biased region" description="Low complexity" evidence="1">
    <location>
        <begin position="115"/>
        <end position="126"/>
    </location>
</feature>
<accession>A0A0B6Z1G1</accession>
<proteinExistence type="predicted"/>
<protein>
    <submittedName>
        <fullName evidence="2">Uncharacterized protein</fullName>
    </submittedName>
</protein>
<dbReference type="AlphaFoldDB" id="A0A0B6Z1G1"/>
<evidence type="ECO:0000313" key="2">
    <source>
        <dbReference type="EMBL" id="CEK62267.1"/>
    </source>
</evidence>
<name>A0A0B6Z1G1_9EUPU</name>
<organism evidence="2">
    <name type="scientific">Arion vulgaris</name>
    <dbReference type="NCBI Taxonomy" id="1028688"/>
    <lineage>
        <taxon>Eukaryota</taxon>
        <taxon>Metazoa</taxon>
        <taxon>Spiralia</taxon>
        <taxon>Lophotrochozoa</taxon>
        <taxon>Mollusca</taxon>
        <taxon>Gastropoda</taxon>
        <taxon>Heterobranchia</taxon>
        <taxon>Euthyneura</taxon>
        <taxon>Panpulmonata</taxon>
        <taxon>Eupulmonata</taxon>
        <taxon>Stylommatophora</taxon>
        <taxon>Helicina</taxon>
        <taxon>Arionoidea</taxon>
        <taxon>Arionidae</taxon>
        <taxon>Arion</taxon>
    </lineage>
</organism>
<evidence type="ECO:0000256" key="1">
    <source>
        <dbReference type="SAM" id="MobiDB-lite"/>
    </source>
</evidence>
<reference evidence="2" key="1">
    <citation type="submission" date="2014-12" db="EMBL/GenBank/DDBJ databases">
        <title>Insight into the proteome of Arion vulgaris.</title>
        <authorList>
            <person name="Aradska J."/>
            <person name="Bulat T."/>
            <person name="Smidak R."/>
            <person name="Sarate P."/>
            <person name="Gangsoo J."/>
            <person name="Sialana F."/>
            <person name="Bilban M."/>
            <person name="Lubec G."/>
        </authorList>
    </citation>
    <scope>NUCLEOTIDE SEQUENCE</scope>
    <source>
        <tissue evidence="2">Skin</tissue>
    </source>
</reference>
<feature type="non-terminal residue" evidence="2">
    <location>
        <position position="1"/>
    </location>
</feature>
<feature type="compositionally biased region" description="Basic and acidic residues" evidence="1">
    <location>
        <begin position="66"/>
        <end position="94"/>
    </location>
</feature>
<gene>
    <name evidence="2" type="primary">ORF44695</name>
</gene>
<dbReference type="EMBL" id="HACG01015402">
    <property type="protein sequence ID" value="CEK62267.1"/>
    <property type="molecule type" value="Transcribed_RNA"/>
</dbReference>
<sequence length="155" mass="16848">GRGFPRLYSLQRHLKLHAKNAAELNSGTSDQLYKGLKAEDIVNSESGKSPSYSSFNPGSTQRSPGHSRESISSDHSDGSERSEQDSSVHKDSVGHIDPGGASSPVTYRDRYSLMQEESQSGSHSQSDLIDCKDQNASSFLSQVDDRVFKSGLAQQ</sequence>
<feature type="non-terminal residue" evidence="2">
    <location>
        <position position="155"/>
    </location>
</feature>
<feature type="region of interest" description="Disordered" evidence="1">
    <location>
        <begin position="43"/>
        <end position="130"/>
    </location>
</feature>
<feature type="compositionally biased region" description="Polar residues" evidence="1">
    <location>
        <begin position="43"/>
        <end position="64"/>
    </location>
</feature>